<name>A0ACB7SWY5_HYAAI</name>
<accession>A0ACB7SWY5</accession>
<gene>
    <name evidence="1" type="ORF">HPB50_016513</name>
</gene>
<comment type="caution">
    <text evidence="1">The sequence shown here is derived from an EMBL/GenBank/DDBJ whole genome shotgun (WGS) entry which is preliminary data.</text>
</comment>
<protein>
    <submittedName>
        <fullName evidence="1">Uncharacterized protein</fullName>
    </submittedName>
</protein>
<sequence>MMTSAVAAPGTRLLAGPPPSISLCTVGSSPLLQASSAAASVGCTALLASNSSLLAASFTPPSIFVHLSLPRFCRAKFGVITRFRWRLPRAIGRALRAAAREPSSSFRGDNF</sequence>
<organism evidence="1 2">
    <name type="scientific">Hyalomma asiaticum</name>
    <name type="common">Tick</name>
    <dbReference type="NCBI Taxonomy" id="266040"/>
    <lineage>
        <taxon>Eukaryota</taxon>
        <taxon>Metazoa</taxon>
        <taxon>Ecdysozoa</taxon>
        <taxon>Arthropoda</taxon>
        <taxon>Chelicerata</taxon>
        <taxon>Arachnida</taxon>
        <taxon>Acari</taxon>
        <taxon>Parasitiformes</taxon>
        <taxon>Ixodida</taxon>
        <taxon>Ixodoidea</taxon>
        <taxon>Ixodidae</taxon>
        <taxon>Hyalomminae</taxon>
        <taxon>Hyalomma</taxon>
    </lineage>
</organism>
<proteinExistence type="predicted"/>
<evidence type="ECO:0000313" key="2">
    <source>
        <dbReference type="Proteomes" id="UP000821845"/>
    </source>
</evidence>
<dbReference type="EMBL" id="CM023482">
    <property type="protein sequence ID" value="KAH6939205.1"/>
    <property type="molecule type" value="Genomic_DNA"/>
</dbReference>
<evidence type="ECO:0000313" key="1">
    <source>
        <dbReference type="EMBL" id="KAH6939205.1"/>
    </source>
</evidence>
<reference evidence="1" key="1">
    <citation type="submission" date="2020-05" db="EMBL/GenBank/DDBJ databases">
        <title>Large-scale comparative analyses of tick genomes elucidate their genetic diversity and vector capacities.</title>
        <authorList>
            <person name="Jia N."/>
            <person name="Wang J."/>
            <person name="Shi W."/>
            <person name="Du L."/>
            <person name="Sun Y."/>
            <person name="Zhan W."/>
            <person name="Jiang J."/>
            <person name="Wang Q."/>
            <person name="Zhang B."/>
            <person name="Ji P."/>
            <person name="Sakyi L.B."/>
            <person name="Cui X."/>
            <person name="Yuan T."/>
            <person name="Jiang B."/>
            <person name="Yang W."/>
            <person name="Lam T.T.-Y."/>
            <person name="Chang Q."/>
            <person name="Ding S."/>
            <person name="Wang X."/>
            <person name="Zhu J."/>
            <person name="Ruan X."/>
            <person name="Zhao L."/>
            <person name="Wei J."/>
            <person name="Que T."/>
            <person name="Du C."/>
            <person name="Cheng J."/>
            <person name="Dai P."/>
            <person name="Han X."/>
            <person name="Huang E."/>
            <person name="Gao Y."/>
            <person name="Liu J."/>
            <person name="Shao H."/>
            <person name="Ye R."/>
            <person name="Li L."/>
            <person name="Wei W."/>
            <person name="Wang X."/>
            <person name="Wang C."/>
            <person name="Yang T."/>
            <person name="Huo Q."/>
            <person name="Li W."/>
            <person name="Guo W."/>
            <person name="Chen H."/>
            <person name="Zhou L."/>
            <person name="Ni X."/>
            <person name="Tian J."/>
            <person name="Zhou Y."/>
            <person name="Sheng Y."/>
            <person name="Liu T."/>
            <person name="Pan Y."/>
            <person name="Xia L."/>
            <person name="Li J."/>
            <person name="Zhao F."/>
            <person name="Cao W."/>
        </authorList>
    </citation>
    <scope>NUCLEOTIDE SEQUENCE</scope>
    <source>
        <strain evidence="1">Hyas-2018</strain>
    </source>
</reference>
<dbReference type="Proteomes" id="UP000821845">
    <property type="component" value="Chromosome 2"/>
</dbReference>
<keyword evidence="2" id="KW-1185">Reference proteome</keyword>